<evidence type="ECO:0000313" key="1">
    <source>
        <dbReference type="EMBL" id="KAH9308969.1"/>
    </source>
</evidence>
<dbReference type="EMBL" id="JAHRHJ020000007">
    <property type="protein sequence ID" value="KAH9308969.1"/>
    <property type="molecule type" value="Genomic_DNA"/>
</dbReference>
<feature type="non-terminal residue" evidence="1">
    <location>
        <position position="68"/>
    </location>
</feature>
<comment type="caution">
    <text evidence="1">The sequence shown here is derived from an EMBL/GenBank/DDBJ whole genome shotgun (WGS) entry which is preliminary data.</text>
</comment>
<reference evidence="1 2" key="1">
    <citation type="journal article" date="2021" name="Nat. Plants">
        <title>The Taxus genome provides insights into paclitaxel biosynthesis.</title>
        <authorList>
            <person name="Xiong X."/>
            <person name="Gou J."/>
            <person name="Liao Q."/>
            <person name="Li Y."/>
            <person name="Zhou Q."/>
            <person name="Bi G."/>
            <person name="Li C."/>
            <person name="Du R."/>
            <person name="Wang X."/>
            <person name="Sun T."/>
            <person name="Guo L."/>
            <person name="Liang H."/>
            <person name="Lu P."/>
            <person name="Wu Y."/>
            <person name="Zhang Z."/>
            <person name="Ro D.K."/>
            <person name="Shang Y."/>
            <person name="Huang S."/>
            <person name="Yan J."/>
        </authorList>
    </citation>
    <scope>NUCLEOTIDE SEQUENCE [LARGE SCALE GENOMIC DNA]</scope>
    <source>
        <strain evidence="1">Ta-2019</strain>
    </source>
</reference>
<protein>
    <recommendedName>
        <fullName evidence="3">Retrotransposon gag domain-containing protein</fullName>
    </recommendedName>
</protein>
<evidence type="ECO:0008006" key="3">
    <source>
        <dbReference type="Google" id="ProtNLM"/>
    </source>
</evidence>
<evidence type="ECO:0000313" key="2">
    <source>
        <dbReference type="Proteomes" id="UP000824469"/>
    </source>
</evidence>
<accession>A0AA38FSW0</accession>
<feature type="non-terminal residue" evidence="1">
    <location>
        <position position="1"/>
    </location>
</feature>
<dbReference type="AlphaFoldDB" id="A0AA38FSW0"/>
<gene>
    <name evidence="1" type="ORF">KI387_036880</name>
</gene>
<dbReference type="Proteomes" id="UP000824469">
    <property type="component" value="Unassembled WGS sequence"/>
</dbReference>
<organism evidence="1 2">
    <name type="scientific">Taxus chinensis</name>
    <name type="common">Chinese yew</name>
    <name type="synonym">Taxus wallichiana var. chinensis</name>
    <dbReference type="NCBI Taxonomy" id="29808"/>
    <lineage>
        <taxon>Eukaryota</taxon>
        <taxon>Viridiplantae</taxon>
        <taxon>Streptophyta</taxon>
        <taxon>Embryophyta</taxon>
        <taxon>Tracheophyta</taxon>
        <taxon>Spermatophyta</taxon>
        <taxon>Pinopsida</taxon>
        <taxon>Pinidae</taxon>
        <taxon>Conifers II</taxon>
        <taxon>Cupressales</taxon>
        <taxon>Taxaceae</taxon>
        <taxon>Taxus</taxon>
    </lineage>
</organism>
<name>A0AA38FSW0_TAXCH</name>
<proteinExistence type="predicted"/>
<sequence length="68" mass="7829">SLGPGTITNWDDLGTTLCNQFGEKVDNLSLLEQLTTIKRDPNELMTDFNFIFQKTWDKIPILMRPTLE</sequence>
<keyword evidence="2" id="KW-1185">Reference proteome</keyword>